<dbReference type="AlphaFoldDB" id="A0A0A8VE07"/>
<reference evidence="1" key="1">
    <citation type="journal article" date="2015" name="Genome Announc.">
        <title>Complete Genome Sequence of Yersinia ruckeri Strain CSF007-82, Etiologic Agent of Red Mouth Disease in Salmonid Fish.</title>
        <authorList>
            <person name="Nelson M.C."/>
            <person name="LaPatra S.E."/>
            <person name="Welch T.J."/>
            <person name="Graf J."/>
        </authorList>
    </citation>
    <scope>NUCLEOTIDE SEQUENCE</scope>
    <source>
        <strain evidence="1">CSF007-82</strain>
    </source>
</reference>
<protein>
    <submittedName>
        <fullName evidence="1">Uncharacterized protein</fullName>
    </submittedName>
</protein>
<name>A0A0A8VE07_YERRU</name>
<dbReference type="EMBL" id="LN681231">
    <property type="protein sequence ID" value="CEK26598.1"/>
    <property type="molecule type" value="Genomic_DNA"/>
</dbReference>
<sequence length="54" mass="6507">MQYKKPENFTHFGAKSNLKRRFLSATFTMSPIFIVYRRFRREIDHPVTATINRS</sequence>
<organism evidence="1">
    <name type="scientific">Yersinia ruckeri</name>
    <dbReference type="NCBI Taxonomy" id="29486"/>
    <lineage>
        <taxon>Bacteria</taxon>
        <taxon>Pseudomonadati</taxon>
        <taxon>Pseudomonadota</taxon>
        <taxon>Gammaproteobacteria</taxon>
        <taxon>Enterobacterales</taxon>
        <taxon>Yersiniaceae</taxon>
        <taxon>Yersinia</taxon>
    </lineage>
</organism>
<proteinExistence type="predicted"/>
<evidence type="ECO:0000313" key="1">
    <source>
        <dbReference type="EMBL" id="CEK26598.1"/>
    </source>
</evidence>
<accession>A0A0A8VE07</accession>
<gene>
    <name evidence="1" type="ORF">CSF007_4115</name>
</gene>